<accession>A0A0E9W5P4</accession>
<reference evidence="1" key="1">
    <citation type="submission" date="2014-11" db="EMBL/GenBank/DDBJ databases">
        <authorList>
            <person name="Amaro Gonzalez C."/>
        </authorList>
    </citation>
    <scope>NUCLEOTIDE SEQUENCE</scope>
</reference>
<proteinExistence type="predicted"/>
<dbReference type="EMBL" id="GBXM01023809">
    <property type="protein sequence ID" value="JAH84768.1"/>
    <property type="molecule type" value="Transcribed_RNA"/>
</dbReference>
<protein>
    <submittedName>
        <fullName evidence="1">Uncharacterized protein</fullName>
    </submittedName>
</protein>
<evidence type="ECO:0000313" key="1">
    <source>
        <dbReference type="EMBL" id="JAH84768.1"/>
    </source>
</evidence>
<organism evidence="1">
    <name type="scientific">Anguilla anguilla</name>
    <name type="common">European freshwater eel</name>
    <name type="synonym">Muraena anguilla</name>
    <dbReference type="NCBI Taxonomy" id="7936"/>
    <lineage>
        <taxon>Eukaryota</taxon>
        <taxon>Metazoa</taxon>
        <taxon>Chordata</taxon>
        <taxon>Craniata</taxon>
        <taxon>Vertebrata</taxon>
        <taxon>Euteleostomi</taxon>
        <taxon>Actinopterygii</taxon>
        <taxon>Neopterygii</taxon>
        <taxon>Teleostei</taxon>
        <taxon>Anguilliformes</taxon>
        <taxon>Anguillidae</taxon>
        <taxon>Anguilla</taxon>
    </lineage>
</organism>
<reference evidence="1" key="2">
    <citation type="journal article" date="2015" name="Fish Shellfish Immunol.">
        <title>Early steps in the European eel (Anguilla anguilla)-Vibrio vulnificus interaction in the gills: Role of the RtxA13 toxin.</title>
        <authorList>
            <person name="Callol A."/>
            <person name="Pajuelo D."/>
            <person name="Ebbesson L."/>
            <person name="Teles M."/>
            <person name="MacKenzie S."/>
            <person name="Amaro C."/>
        </authorList>
    </citation>
    <scope>NUCLEOTIDE SEQUENCE</scope>
</reference>
<name>A0A0E9W5P4_ANGAN</name>
<dbReference type="AlphaFoldDB" id="A0A0E9W5P4"/>
<sequence length="22" mass="2549">MGHFINQYREGSLCVFPTRCCS</sequence>